<dbReference type="SUPFAM" id="SSF55347">
    <property type="entry name" value="Glyceraldehyde-3-phosphate dehydrogenase-like, C-terminal domain"/>
    <property type="match status" value="1"/>
</dbReference>
<dbReference type="InterPro" id="IPR050463">
    <property type="entry name" value="Gfo/Idh/MocA_oxidrdct_glycsds"/>
</dbReference>
<dbReference type="InterPro" id="IPR000683">
    <property type="entry name" value="Gfo/Idh/MocA-like_OxRdtase_N"/>
</dbReference>
<proteinExistence type="predicted"/>
<keyword evidence="1" id="KW-0560">Oxidoreductase</keyword>
<dbReference type="SUPFAM" id="SSF51735">
    <property type="entry name" value="NAD(P)-binding Rossmann-fold domains"/>
    <property type="match status" value="1"/>
</dbReference>
<dbReference type="Pfam" id="PF01408">
    <property type="entry name" value="GFO_IDH_MocA"/>
    <property type="match status" value="1"/>
</dbReference>
<dbReference type="InterPro" id="IPR036291">
    <property type="entry name" value="NAD(P)-bd_dom_sf"/>
</dbReference>
<organism evidence="4 5">
    <name type="scientific">Actinomadura rayongensis</name>
    <dbReference type="NCBI Taxonomy" id="1429076"/>
    <lineage>
        <taxon>Bacteria</taxon>
        <taxon>Bacillati</taxon>
        <taxon>Actinomycetota</taxon>
        <taxon>Actinomycetes</taxon>
        <taxon>Streptosporangiales</taxon>
        <taxon>Thermomonosporaceae</taxon>
        <taxon>Actinomadura</taxon>
    </lineage>
</organism>
<dbReference type="Gene3D" id="3.30.360.10">
    <property type="entry name" value="Dihydrodipicolinate Reductase, domain 2"/>
    <property type="match status" value="1"/>
</dbReference>
<evidence type="ECO:0000313" key="5">
    <source>
        <dbReference type="Proteomes" id="UP000431901"/>
    </source>
</evidence>
<dbReference type="GO" id="GO:0016491">
    <property type="term" value="F:oxidoreductase activity"/>
    <property type="evidence" value="ECO:0007669"/>
    <property type="project" value="UniProtKB-KW"/>
</dbReference>
<dbReference type="EMBL" id="WUTW01000013">
    <property type="protein sequence ID" value="MXQ68316.1"/>
    <property type="molecule type" value="Genomic_DNA"/>
</dbReference>
<dbReference type="InterPro" id="IPR055170">
    <property type="entry name" value="GFO_IDH_MocA-like_dom"/>
</dbReference>
<comment type="caution">
    <text evidence="4">The sequence shown here is derived from an EMBL/GenBank/DDBJ whole genome shotgun (WGS) entry which is preliminary data.</text>
</comment>
<keyword evidence="5" id="KW-1185">Reference proteome</keyword>
<evidence type="ECO:0000256" key="1">
    <source>
        <dbReference type="ARBA" id="ARBA00023002"/>
    </source>
</evidence>
<evidence type="ECO:0000259" key="2">
    <source>
        <dbReference type="Pfam" id="PF01408"/>
    </source>
</evidence>
<name>A0A6I4WKS6_9ACTN</name>
<feature type="domain" description="Gfo/Idh/MocA-like oxidoreductase N-terminal" evidence="2">
    <location>
        <begin position="5"/>
        <end position="108"/>
    </location>
</feature>
<dbReference type="PANTHER" id="PTHR43818">
    <property type="entry name" value="BCDNA.GH03377"/>
    <property type="match status" value="1"/>
</dbReference>
<feature type="domain" description="GFO/IDH/MocA-like oxidoreductase" evidence="3">
    <location>
        <begin position="118"/>
        <end position="260"/>
    </location>
</feature>
<evidence type="ECO:0000313" key="4">
    <source>
        <dbReference type="EMBL" id="MXQ68316.1"/>
    </source>
</evidence>
<dbReference type="AlphaFoldDB" id="A0A6I4WKS6"/>
<sequence length="378" mass="39935">MIAAVHARAARLNGVPVTGVAASTPERSRRAAARLGAARAFDSPERLIASDDVDVVHICAPNHLHAPLASAALRAGKHVVCEKPLAMDTAEAADLAARARDSGLVAAVPFVYRYYALVRQARARLLGGAAGDVRLIHGGYLQDWLLDADDDNWRVDASLGGASRAFADIGSHWCDLAQFASGHTIVGVTARTLRAHAERRRAPSRVSFSRAPAAGSLAAVDTEDAVAVQFATDRGALGSLLVSQISAGHKNRLRIEFDGAAESLAFDQERPETLWLGRRAGTELLVRDPAVLSPDARRLTVLPAGHPEGYERCFEAFLGDVYTAVRTGAAPEGMPTFDDGLAAVRLTDAVLRSATTGTWTAVPTDAALPPGRNPNTNP</sequence>
<dbReference type="OrthoDB" id="9792085at2"/>
<gene>
    <name evidence="4" type="ORF">GQ466_30295</name>
</gene>
<protein>
    <submittedName>
        <fullName evidence="4">Gfo/Idh/MocA family oxidoreductase</fullName>
    </submittedName>
</protein>
<evidence type="ECO:0000259" key="3">
    <source>
        <dbReference type="Pfam" id="PF22725"/>
    </source>
</evidence>
<reference evidence="4 5" key="1">
    <citation type="submission" date="2019-12" db="EMBL/GenBank/DDBJ databases">
        <title>Nocardia macrotermitis sp. nov. and Nocardia aurantia sp. nov., isolated from the gut of the fungus growing-termite Macrotermes natalensis.</title>
        <authorList>
            <person name="Christine B."/>
            <person name="Rene B."/>
        </authorList>
    </citation>
    <scope>NUCLEOTIDE SEQUENCE [LARGE SCALE GENOMIC DNA]</scope>
    <source>
        <strain evidence="4 5">DSM 102126</strain>
    </source>
</reference>
<dbReference type="Proteomes" id="UP000431901">
    <property type="component" value="Unassembled WGS sequence"/>
</dbReference>
<dbReference type="GO" id="GO:0000166">
    <property type="term" value="F:nucleotide binding"/>
    <property type="evidence" value="ECO:0007669"/>
    <property type="project" value="InterPro"/>
</dbReference>
<accession>A0A6I4WKS6</accession>
<dbReference type="Pfam" id="PF22725">
    <property type="entry name" value="GFO_IDH_MocA_C3"/>
    <property type="match status" value="1"/>
</dbReference>
<dbReference type="PANTHER" id="PTHR43818:SF11">
    <property type="entry name" value="BCDNA.GH03377"/>
    <property type="match status" value="1"/>
</dbReference>
<dbReference type="Gene3D" id="3.40.50.720">
    <property type="entry name" value="NAD(P)-binding Rossmann-like Domain"/>
    <property type="match status" value="1"/>
</dbReference>